<evidence type="ECO:0000313" key="11">
    <source>
        <dbReference type="EMBL" id="BAU48856.1"/>
    </source>
</evidence>
<reference evidence="11 12" key="1">
    <citation type="submission" date="2015-08" db="EMBL/GenBank/DDBJ databases">
        <title>Complete genome sequence of Sulfurifustis variabilis.</title>
        <authorList>
            <person name="Miura A."/>
            <person name="Kojima H."/>
            <person name="Fukui M."/>
        </authorList>
    </citation>
    <scope>NUCLEOTIDE SEQUENCE [LARGE SCALE GENOMIC DNA]</scope>
    <source>
        <strain evidence="12">skN76</strain>
    </source>
</reference>
<evidence type="ECO:0000256" key="1">
    <source>
        <dbReference type="ARBA" id="ARBA00022553"/>
    </source>
</evidence>
<feature type="modified residue" description="4-aspartylphosphate" evidence="8">
    <location>
        <position position="55"/>
    </location>
</feature>
<accession>A0A1B4V5N2</accession>
<dbReference type="PROSITE" id="PS00688">
    <property type="entry name" value="SIGMA54_INTERACT_3"/>
    <property type="match status" value="1"/>
</dbReference>
<dbReference type="KEGG" id="sva:SVA_2306"/>
<dbReference type="SUPFAM" id="SSF46689">
    <property type="entry name" value="Homeodomain-like"/>
    <property type="match status" value="1"/>
</dbReference>
<evidence type="ECO:0000259" key="9">
    <source>
        <dbReference type="PROSITE" id="PS50045"/>
    </source>
</evidence>
<dbReference type="PROSITE" id="PS50045">
    <property type="entry name" value="SIGMA54_INTERACT_4"/>
    <property type="match status" value="1"/>
</dbReference>
<dbReference type="CDD" id="cd00009">
    <property type="entry name" value="AAA"/>
    <property type="match status" value="1"/>
</dbReference>
<keyword evidence="3" id="KW-0067">ATP-binding</keyword>
<dbReference type="FunFam" id="3.40.50.300:FF:000006">
    <property type="entry name" value="DNA-binding transcriptional regulator NtrC"/>
    <property type="match status" value="1"/>
</dbReference>
<dbReference type="PROSITE" id="PS00676">
    <property type="entry name" value="SIGMA54_INTERACT_2"/>
    <property type="match status" value="1"/>
</dbReference>
<evidence type="ECO:0000256" key="7">
    <source>
        <dbReference type="ARBA" id="ARBA00023163"/>
    </source>
</evidence>
<dbReference type="Gene3D" id="1.10.8.60">
    <property type="match status" value="1"/>
</dbReference>
<sequence length="464" mass="50972">MPSRAQILLVDDDLGLLRLLAMRLNAAGYSVETAESGEKALAYLAASQPQLVVTDLRMDGIDGMALYNAIHERHPALPVIILTAHGTIPDAVEAIKRGVFGYLTKPFDSKGLLKAVEQALHVAGAPRPMPAGDAEPPDDAWRSEIISQSAVMEDLLQQARLVADSEASVLIQSESGTGKELLARAIHKASRRCGEPFVAMNCSAIPETLLESELFGHVKGAFTGAMQTYKGLFQAAHKGTLFLDEIGDMTLTFQAKLLRVLQEKEVRPVGSSETIPIDVRVISATHRDLDAAVAAGEFRQDLYYRLNVVTLVLPPLAKRPEDIPLLVAHFLVEISERGGREPKSFSPEAMELLISAPWPGNVRQLQNVVEQTCALSTTPVIPASLVRKALHNQPPQVLSFAEKRDQFEREYLTQLLRMTAGNVSRAARLAQRNRTEFYKLLRRYHLEPKAFRTTTPSGQRPPSS</sequence>
<evidence type="ECO:0000313" key="12">
    <source>
        <dbReference type="Proteomes" id="UP000218899"/>
    </source>
</evidence>
<dbReference type="FunFam" id="3.40.50.2300:FF:000018">
    <property type="entry name" value="DNA-binding transcriptional regulator NtrC"/>
    <property type="match status" value="1"/>
</dbReference>
<evidence type="ECO:0000256" key="5">
    <source>
        <dbReference type="ARBA" id="ARBA00023015"/>
    </source>
</evidence>
<organism evidence="11 12">
    <name type="scientific">Sulfurifustis variabilis</name>
    <dbReference type="NCBI Taxonomy" id="1675686"/>
    <lineage>
        <taxon>Bacteria</taxon>
        <taxon>Pseudomonadati</taxon>
        <taxon>Pseudomonadota</taxon>
        <taxon>Gammaproteobacteria</taxon>
        <taxon>Acidiferrobacterales</taxon>
        <taxon>Acidiferrobacteraceae</taxon>
        <taxon>Sulfurifustis</taxon>
    </lineage>
</organism>
<dbReference type="InterPro" id="IPR025944">
    <property type="entry name" value="Sigma_54_int_dom_CS"/>
</dbReference>
<proteinExistence type="predicted"/>
<dbReference type="GO" id="GO:0005524">
    <property type="term" value="F:ATP binding"/>
    <property type="evidence" value="ECO:0007669"/>
    <property type="project" value="UniProtKB-KW"/>
</dbReference>
<dbReference type="PROSITE" id="PS50110">
    <property type="entry name" value="RESPONSE_REGULATORY"/>
    <property type="match status" value="1"/>
</dbReference>
<dbReference type="Pfam" id="PF00072">
    <property type="entry name" value="Response_reg"/>
    <property type="match status" value="1"/>
</dbReference>
<dbReference type="AlphaFoldDB" id="A0A1B4V5N2"/>
<dbReference type="Gene3D" id="3.40.50.2300">
    <property type="match status" value="1"/>
</dbReference>
<dbReference type="RefSeq" id="WP_096461331.1">
    <property type="nucleotide sequence ID" value="NZ_AP014936.1"/>
</dbReference>
<dbReference type="EMBL" id="AP014936">
    <property type="protein sequence ID" value="BAU48856.1"/>
    <property type="molecule type" value="Genomic_DNA"/>
</dbReference>
<dbReference type="InterPro" id="IPR027417">
    <property type="entry name" value="P-loop_NTPase"/>
</dbReference>
<evidence type="ECO:0000256" key="3">
    <source>
        <dbReference type="ARBA" id="ARBA00022840"/>
    </source>
</evidence>
<name>A0A1B4V5N2_9GAMM</name>
<keyword evidence="5" id="KW-0805">Transcription regulation</keyword>
<dbReference type="Proteomes" id="UP000218899">
    <property type="component" value="Chromosome"/>
</dbReference>
<dbReference type="InterPro" id="IPR003593">
    <property type="entry name" value="AAA+_ATPase"/>
</dbReference>
<dbReference type="SUPFAM" id="SSF52172">
    <property type="entry name" value="CheY-like"/>
    <property type="match status" value="1"/>
</dbReference>
<keyword evidence="1 8" id="KW-0597">Phosphoprotein</keyword>
<dbReference type="PANTHER" id="PTHR32071">
    <property type="entry name" value="TRANSCRIPTIONAL REGULATORY PROTEIN"/>
    <property type="match status" value="1"/>
</dbReference>
<dbReference type="InterPro" id="IPR001789">
    <property type="entry name" value="Sig_transdc_resp-reg_receiver"/>
</dbReference>
<evidence type="ECO:0000256" key="6">
    <source>
        <dbReference type="ARBA" id="ARBA00023125"/>
    </source>
</evidence>
<dbReference type="Pfam" id="PF25601">
    <property type="entry name" value="AAA_lid_14"/>
    <property type="match status" value="1"/>
</dbReference>
<dbReference type="GO" id="GO:0006355">
    <property type="term" value="P:regulation of DNA-templated transcription"/>
    <property type="evidence" value="ECO:0007669"/>
    <property type="project" value="InterPro"/>
</dbReference>
<dbReference type="PANTHER" id="PTHR32071:SF116">
    <property type="entry name" value="TRANSCRIPTIONAL REGULATORY PROTEIN GLRR"/>
    <property type="match status" value="1"/>
</dbReference>
<dbReference type="GO" id="GO:0000160">
    <property type="term" value="P:phosphorelay signal transduction system"/>
    <property type="evidence" value="ECO:0007669"/>
    <property type="project" value="UniProtKB-KW"/>
</dbReference>
<protein>
    <submittedName>
        <fullName evidence="11">Response regulator</fullName>
    </submittedName>
</protein>
<evidence type="ECO:0000259" key="10">
    <source>
        <dbReference type="PROSITE" id="PS50110"/>
    </source>
</evidence>
<dbReference type="InterPro" id="IPR011006">
    <property type="entry name" value="CheY-like_superfamily"/>
</dbReference>
<keyword evidence="6" id="KW-0238">DNA-binding</keyword>
<keyword evidence="12" id="KW-1185">Reference proteome</keyword>
<gene>
    <name evidence="11" type="ORF">SVA_2306</name>
</gene>
<keyword evidence="4" id="KW-0902">Two-component regulatory system</keyword>
<evidence type="ECO:0000256" key="8">
    <source>
        <dbReference type="PROSITE-ProRule" id="PRU00169"/>
    </source>
</evidence>
<dbReference type="SUPFAM" id="SSF52540">
    <property type="entry name" value="P-loop containing nucleoside triphosphate hydrolases"/>
    <property type="match status" value="1"/>
</dbReference>
<dbReference type="SMART" id="SM00382">
    <property type="entry name" value="AAA"/>
    <property type="match status" value="1"/>
</dbReference>
<dbReference type="InterPro" id="IPR009057">
    <property type="entry name" value="Homeodomain-like_sf"/>
</dbReference>
<evidence type="ECO:0000256" key="2">
    <source>
        <dbReference type="ARBA" id="ARBA00022741"/>
    </source>
</evidence>
<dbReference type="GO" id="GO:0003677">
    <property type="term" value="F:DNA binding"/>
    <property type="evidence" value="ECO:0007669"/>
    <property type="project" value="UniProtKB-KW"/>
</dbReference>
<dbReference type="Gene3D" id="3.40.50.300">
    <property type="entry name" value="P-loop containing nucleotide triphosphate hydrolases"/>
    <property type="match status" value="1"/>
</dbReference>
<keyword evidence="7" id="KW-0804">Transcription</keyword>
<feature type="domain" description="Response regulatory" evidence="10">
    <location>
        <begin position="6"/>
        <end position="120"/>
    </location>
</feature>
<dbReference type="Gene3D" id="1.10.10.60">
    <property type="entry name" value="Homeodomain-like"/>
    <property type="match status" value="1"/>
</dbReference>
<feature type="domain" description="Sigma-54 factor interaction" evidence="9">
    <location>
        <begin position="145"/>
        <end position="374"/>
    </location>
</feature>
<dbReference type="InterPro" id="IPR002078">
    <property type="entry name" value="Sigma_54_int"/>
</dbReference>
<evidence type="ECO:0000256" key="4">
    <source>
        <dbReference type="ARBA" id="ARBA00023012"/>
    </source>
</evidence>
<dbReference type="SMART" id="SM00448">
    <property type="entry name" value="REC"/>
    <property type="match status" value="1"/>
</dbReference>
<dbReference type="OrthoDB" id="9804019at2"/>
<dbReference type="InterPro" id="IPR058031">
    <property type="entry name" value="AAA_lid_NorR"/>
</dbReference>
<keyword evidence="2" id="KW-0547">Nucleotide-binding</keyword>
<dbReference type="Pfam" id="PF00158">
    <property type="entry name" value="Sigma54_activat"/>
    <property type="match status" value="1"/>
</dbReference>
<dbReference type="InterPro" id="IPR025943">
    <property type="entry name" value="Sigma_54_int_dom_ATP-bd_2"/>
</dbReference>